<evidence type="ECO:0008006" key="4">
    <source>
        <dbReference type="Google" id="ProtNLM"/>
    </source>
</evidence>
<keyword evidence="3" id="KW-1185">Reference proteome</keyword>
<comment type="caution">
    <text evidence="2">The sequence shown here is derived from an EMBL/GenBank/DDBJ whole genome shotgun (WGS) entry which is preliminary data.</text>
</comment>
<reference evidence="2" key="1">
    <citation type="submission" date="2024-01" db="EMBL/GenBank/DDBJ databases">
        <title>Bank of Algae and Cyanobacteria of the Azores (BACA) strain genomes.</title>
        <authorList>
            <person name="Luz R."/>
            <person name="Cordeiro R."/>
            <person name="Fonseca A."/>
            <person name="Goncalves V."/>
        </authorList>
    </citation>
    <scope>NUCLEOTIDE SEQUENCE</scope>
    <source>
        <strain evidence="2">BACA0141</strain>
    </source>
</reference>
<dbReference type="RefSeq" id="WP_330481996.1">
    <property type="nucleotide sequence ID" value="NZ_JAZBJZ010000005.1"/>
</dbReference>
<accession>A0AAW9PQH4</accession>
<dbReference type="EMBL" id="JAZBJZ010000005">
    <property type="protein sequence ID" value="MEE3715572.1"/>
    <property type="molecule type" value="Genomic_DNA"/>
</dbReference>
<evidence type="ECO:0000313" key="2">
    <source>
        <dbReference type="EMBL" id="MEE3715572.1"/>
    </source>
</evidence>
<dbReference type="Proteomes" id="UP001333818">
    <property type="component" value="Unassembled WGS sequence"/>
</dbReference>
<dbReference type="AlphaFoldDB" id="A0AAW9PQH4"/>
<gene>
    <name evidence="2" type="ORF">V2H45_02300</name>
</gene>
<proteinExistence type="predicted"/>
<evidence type="ECO:0000313" key="3">
    <source>
        <dbReference type="Proteomes" id="UP001333818"/>
    </source>
</evidence>
<sequence>MSLKDQARSMAARNRQSDKHREEVVLGRAANEVGLTVSEATSHNWKTHTN</sequence>
<name>A0AAW9PQH4_9CYAN</name>
<organism evidence="2 3">
    <name type="scientific">Tumidithrix elongata BACA0141</name>
    <dbReference type="NCBI Taxonomy" id="2716417"/>
    <lineage>
        <taxon>Bacteria</taxon>
        <taxon>Bacillati</taxon>
        <taxon>Cyanobacteriota</taxon>
        <taxon>Cyanophyceae</taxon>
        <taxon>Pseudanabaenales</taxon>
        <taxon>Pseudanabaenaceae</taxon>
        <taxon>Tumidithrix</taxon>
        <taxon>Tumidithrix elongata</taxon>
    </lineage>
</organism>
<evidence type="ECO:0000256" key="1">
    <source>
        <dbReference type="SAM" id="MobiDB-lite"/>
    </source>
</evidence>
<protein>
    <recommendedName>
        <fullName evidence="4">Transposase</fullName>
    </recommendedName>
</protein>
<feature type="region of interest" description="Disordered" evidence="1">
    <location>
        <begin position="1"/>
        <end position="23"/>
    </location>
</feature>